<dbReference type="CDD" id="cd00130">
    <property type="entry name" value="PAS"/>
    <property type="match status" value="1"/>
</dbReference>
<evidence type="ECO:0000256" key="14">
    <source>
        <dbReference type="SAM" id="Phobius"/>
    </source>
</evidence>
<keyword evidence="5" id="KW-0597">Phosphoprotein</keyword>
<dbReference type="InterPro" id="IPR005467">
    <property type="entry name" value="His_kinase_dom"/>
</dbReference>
<keyword evidence="10" id="KW-0067">ATP-binding</keyword>
<comment type="subcellular location">
    <subcellularLocation>
        <location evidence="2">Cell membrane</location>
        <topology evidence="2">Multi-pass membrane protein</topology>
    </subcellularLocation>
</comment>
<dbReference type="SUPFAM" id="SSF103190">
    <property type="entry name" value="Sensory domain-like"/>
    <property type="match status" value="1"/>
</dbReference>
<dbReference type="Gene3D" id="3.30.565.10">
    <property type="entry name" value="Histidine kinase-like ATPase, C-terminal domain"/>
    <property type="match status" value="1"/>
</dbReference>
<dbReference type="GO" id="GO:0005524">
    <property type="term" value="F:ATP binding"/>
    <property type="evidence" value="ECO:0007669"/>
    <property type="project" value="UniProtKB-KW"/>
</dbReference>
<feature type="domain" description="PAS" evidence="16">
    <location>
        <begin position="239"/>
        <end position="276"/>
    </location>
</feature>
<dbReference type="SMART" id="SM00091">
    <property type="entry name" value="PAS"/>
    <property type="match status" value="1"/>
</dbReference>
<evidence type="ECO:0000259" key="15">
    <source>
        <dbReference type="PROSITE" id="PS50109"/>
    </source>
</evidence>
<evidence type="ECO:0000256" key="4">
    <source>
        <dbReference type="ARBA" id="ARBA00022475"/>
    </source>
</evidence>
<dbReference type="CDD" id="cd18773">
    <property type="entry name" value="PDC1_HK_sensor"/>
    <property type="match status" value="1"/>
</dbReference>
<protein>
    <recommendedName>
        <fullName evidence="3">histidine kinase</fullName>
        <ecNumber evidence="3">2.7.13.3</ecNumber>
    </recommendedName>
</protein>
<keyword evidence="9" id="KW-0418">Kinase</keyword>
<dbReference type="GO" id="GO:0005886">
    <property type="term" value="C:plasma membrane"/>
    <property type="evidence" value="ECO:0007669"/>
    <property type="project" value="UniProtKB-SubCell"/>
</dbReference>
<dbReference type="Pfam" id="PF17203">
    <property type="entry name" value="sCache_3_2"/>
    <property type="match status" value="1"/>
</dbReference>
<comment type="caution">
    <text evidence="17">The sequence shown here is derived from an EMBL/GenBank/DDBJ whole genome shotgun (WGS) entry which is preliminary data.</text>
</comment>
<evidence type="ECO:0000259" key="16">
    <source>
        <dbReference type="PROSITE" id="PS50112"/>
    </source>
</evidence>
<evidence type="ECO:0000256" key="12">
    <source>
        <dbReference type="ARBA" id="ARBA00023012"/>
    </source>
</evidence>
<evidence type="ECO:0000256" key="1">
    <source>
        <dbReference type="ARBA" id="ARBA00000085"/>
    </source>
</evidence>
<dbReference type="InterPro" id="IPR035965">
    <property type="entry name" value="PAS-like_dom_sf"/>
</dbReference>
<evidence type="ECO:0000313" key="17">
    <source>
        <dbReference type="EMBL" id="MXG91036.1"/>
    </source>
</evidence>
<evidence type="ECO:0000256" key="7">
    <source>
        <dbReference type="ARBA" id="ARBA00022692"/>
    </source>
</evidence>
<dbReference type="InterPro" id="IPR036890">
    <property type="entry name" value="HATPase_C_sf"/>
</dbReference>
<dbReference type="AlphaFoldDB" id="A0A6L7EYE7"/>
<dbReference type="Gene3D" id="3.30.450.20">
    <property type="entry name" value="PAS domain"/>
    <property type="match status" value="2"/>
</dbReference>
<evidence type="ECO:0000256" key="5">
    <source>
        <dbReference type="ARBA" id="ARBA00022553"/>
    </source>
</evidence>
<dbReference type="InterPro" id="IPR039506">
    <property type="entry name" value="SPOB_a"/>
</dbReference>
<dbReference type="SUPFAM" id="SSF55785">
    <property type="entry name" value="PYP-like sensor domain (PAS domain)"/>
    <property type="match status" value="1"/>
</dbReference>
<dbReference type="EMBL" id="WUEK01000010">
    <property type="protein sequence ID" value="MXG91036.1"/>
    <property type="molecule type" value="Genomic_DNA"/>
</dbReference>
<keyword evidence="4" id="KW-1003">Cell membrane</keyword>
<dbReference type="InterPro" id="IPR000014">
    <property type="entry name" value="PAS"/>
</dbReference>
<accession>A0A6L7EYE7</accession>
<dbReference type="PROSITE" id="PS50112">
    <property type="entry name" value="PAS"/>
    <property type="match status" value="1"/>
</dbReference>
<dbReference type="PANTHER" id="PTHR44936:SF10">
    <property type="entry name" value="SENSOR PROTEIN RSTB"/>
    <property type="match status" value="1"/>
</dbReference>
<sequence length="580" mass="61296">MCSASLLRRQRRLWNLRSRTRPRLTLASQFLLLQVAVLCAVVAVTGVVSFRQTQSDFSDTRGARLRAAAESLASTQAVQDGLEQPDVRTALSFYAQQRADTVGATAVYLTDADGVVFASTDPTSYDSRVDLGPRTVLQGRTWTGDITIGGDRAIAAAVPVFSNNEVDGDATTPPAGTLVGAAVVAEDYPPLAEQLRDALDDIAVFLSLGLMLGVIGSWLLARLIKRRTRGLEPAEIAALADQREALLTSIREGVVAVDAAGRLTVVSDAARELLGLPDDAAGRRLDELGLPERVGTLLAGADEVHDAVLVVAGRAVVVNRSRVEHEGRPAGTVTTLRDRTELLALQSELQVRRSVTDTLRAQTHEFSNQLHTISGLVQLEEYAEVGRLIGTLTRRRAEISDAVGSRVEDAAVAALLIAKTSVAAERRVRLTLSDDSAVPRLDPELSADLTTVVGNLVDNAVDAASGHGAPGDEPHVEVRLAVRPDDALEGTREGAVVLEVADTGPGVPPDLEARIFGRGFSTKPSDETGRGFGLALVQVVCERRGGRVSVGARPGGGAVFTAVLPCTVPHEAHDQPGTPS</sequence>
<dbReference type="Proteomes" id="UP000473325">
    <property type="component" value="Unassembled WGS sequence"/>
</dbReference>
<keyword evidence="13 14" id="KW-0472">Membrane</keyword>
<evidence type="ECO:0000256" key="8">
    <source>
        <dbReference type="ARBA" id="ARBA00022741"/>
    </source>
</evidence>
<keyword evidence="11 14" id="KW-1133">Transmembrane helix</keyword>
<evidence type="ECO:0000256" key="6">
    <source>
        <dbReference type="ARBA" id="ARBA00022679"/>
    </source>
</evidence>
<dbReference type="GO" id="GO:0000155">
    <property type="term" value="F:phosphorelay sensor kinase activity"/>
    <property type="evidence" value="ECO:0007669"/>
    <property type="project" value="InterPro"/>
</dbReference>
<evidence type="ECO:0000256" key="10">
    <source>
        <dbReference type="ARBA" id="ARBA00022840"/>
    </source>
</evidence>
<keyword evidence="8" id="KW-0547">Nucleotide-binding</keyword>
<name>A0A6L7EYE7_9ACTN</name>
<evidence type="ECO:0000256" key="2">
    <source>
        <dbReference type="ARBA" id="ARBA00004651"/>
    </source>
</evidence>
<dbReference type="SUPFAM" id="SSF55890">
    <property type="entry name" value="Sporulation response regulatory protein Spo0B"/>
    <property type="match status" value="1"/>
</dbReference>
<reference evidence="17 18" key="1">
    <citation type="submission" date="2019-12" db="EMBL/GenBank/DDBJ databases">
        <authorList>
            <person name="Kun Z."/>
        </authorList>
    </citation>
    <scope>NUCLEOTIDE SEQUENCE [LARGE SCALE GENOMIC DNA]</scope>
    <source>
        <strain evidence="17 18">YIM 123512</strain>
    </source>
</reference>
<gene>
    <name evidence="17" type="ORF">GRQ65_15920</name>
</gene>
<keyword evidence="7 14" id="KW-0812">Transmembrane</keyword>
<dbReference type="SMART" id="SM00387">
    <property type="entry name" value="HATPase_c"/>
    <property type="match status" value="1"/>
</dbReference>
<evidence type="ECO:0000256" key="3">
    <source>
        <dbReference type="ARBA" id="ARBA00012438"/>
    </source>
</evidence>
<evidence type="ECO:0000256" key="9">
    <source>
        <dbReference type="ARBA" id="ARBA00022777"/>
    </source>
</evidence>
<keyword evidence="6" id="KW-0808">Transferase</keyword>
<organism evidence="17 18">
    <name type="scientific">Nocardioides flavescens</name>
    <dbReference type="NCBI Taxonomy" id="2691959"/>
    <lineage>
        <taxon>Bacteria</taxon>
        <taxon>Bacillati</taxon>
        <taxon>Actinomycetota</taxon>
        <taxon>Actinomycetes</taxon>
        <taxon>Propionibacteriales</taxon>
        <taxon>Nocardioidaceae</taxon>
        <taxon>Nocardioides</taxon>
    </lineage>
</organism>
<dbReference type="PANTHER" id="PTHR44936">
    <property type="entry name" value="SENSOR PROTEIN CREC"/>
    <property type="match status" value="1"/>
</dbReference>
<dbReference type="InterPro" id="IPR003594">
    <property type="entry name" value="HATPase_dom"/>
</dbReference>
<dbReference type="InterPro" id="IPR004358">
    <property type="entry name" value="Sig_transdc_His_kin-like_C"/>
</dbReference>
<dbReference type="InterPro" id="IPR050980">
    <property type="entry name" value="2C_sensor_his_kinase"/>
</dbReference>
<keyword evidence="18" id="KW-1185">Reference proteome</keyword>
<dbReference type="EC" id="2.7.13.3" evidence="3"/>
<feature type="domain" description="Histidine kinase" evidence="15">
    <location>
        <begin position="361"/>
        <end position="568"/>
    </location>
</feature>
<dbReference type="InterPro" id="IPR033463">
    <property type="entry name" value="sCache_3"/>
</dbReference>
<evidence type="ECO:0000313" key="18">
    <source>
        <dbReference type="Proteomes" id="UP000473325"/>
    </source>
</evidence>
<dbReference type="PRINTS" id="PR00344">
    <property type="entry name" value="BCTRLSENSOR"/>
</dbReference>
<dbReference type="SUPFAM" id="SSF55874">
    <property type="entry name" value="ATPase domain of HSP90 chaperone/DNA topoisomerase II/histidine kinase"/>
    <property type="match status" value="1"/>
</dbReference>
<evidence type="ECO:0000256" key="11">
    <source>
        <dbReference type="ARBA" id="ARBA00022989"/>
    </source>
</evidence>
<dbReference type="Gene3D" id="1.10.287.130">
    <property type="match status" value="1"/>
</dbReference>
<dbReference type="InterPro" id="IPR029151">
    <property type="entry name" value="Sensor-like_sf"/>
</dbReference>
<dbReference type="InterPro" id="IPR016120">
    <property type="entry name" value="Sig_transdc_His_kin_SpoOB"/>
</dbReference>
<comment type="catalytic activity">
    <reaction evidence="1">
        <text>ATP + protein L-histidine = ADP + protein N-phospho-L-histidine.</text>
        <dbReference type="EC" id="2.7.13.3"/>
    </reaction>
</comment>
<dbReference type="Pfam" id="PF02518">
    <property type="entry name" value="HATPase_c"/>
    <property type="match status" value="1"/>
</dbReference>
<feature type="transmembrane region" description="Helical" evidence="14">
    <location>
        <begin position="202"/>
        <end position="221"/>
    </location>
</feature>
<dbReference type="PROSITE" id="PS50109">
    <property type="entry name" value="HIS_KIN"/>
    <property type="match status" value="1"/>
</dbReference>
<keyword evidence="12" id="KW-0902">Two-component regulatory system</keyword>
<dbReference type="Pfam" id="PF14689">
    <property type="entry name" value="SPOB_a"/>
    <property type="match status" value="1"/>
</dbReference>
<evidence type="ECO:0000256" key="13">
    <source>
        <dbReference type="ARBA" id="ARBA00023136"/>
    </source>
</evidence>
<proteinExistence type="predicted"/>